<dbReference type="PROSITE" id="PS00463">
    <property type="entry name" value="ZN2_CY6_FUNGAL_1"/>
    <property type="match status" value="1"/>
</dbReference>
<keyword evidence="3" id="KW-0238">DNA-binding</keyword>
<feature type="region of interest" description="Disordered" evidence="6">
    <location>
        <begin position="522"/>
        <end position="561"/>
    </location>
</feature>
<comment type="subcellular location">
    <subcellularLocation>
        <location evidence="1">Nucleus</location>
    </subcellularLocation>
</comment>
<sequence length="607" mass="68483">MSSPSLQIANACIQCRRVKMKCRPMGQDTSKCERCTRKALDCIFREHRRGRKPGTKISKAKKAPAILPQSIPSLESPAAPGTHISETEDDANNLQPSGLLNHQALEGRFSLGNILNADQEPAPRQRSRDESLEDPIELGLITPSLAKSLFDSFITVLNPYISQLDPQFHTLPYVRSKSAFLLSSMLAMAAKAFNHVLYMKLYDHAQDLFSNVFRRGSKSVEIVQAILILTYWKEPQDTRVWTSVGYAIRICMDLGWHKLAHCPSEAVTTESEVQRRERRNIERTCISLQTGRPWMIECSEFVDSIEEWCNDPLAIENDQLLGAFTTLRLVTSSAFPLLVTKSRQRSLSHSESAPLVSLLDSRIERWEKKWTEKVAAETEQSCHEFLIRFYGTHLRLQLHTLPLHGILVSDRSNINHHIDTVWVAYSSALNMLQLISRFSEHVCFAQDSIHVMTAYSAAFLVKITLVFSDFISGQLESTCIDTIQQAARVFSNQSGCISSSCILQASFLERVATKLAENQTRHKTYQEGETTGLEEPVSHTIDQVDISGEPRADSEDSSSSRRPLDLATLDISFLAQENLDFPFECNDMWAEMLGMDSQDVTFFPQTD</sequence>
<dbReference type="EMBL" id="JAAOAS010000341">
    <property type="protein sequence ID" value="KAF5579102.1"/>
    <property type="molecule type" value="Genomic_DNA"/>
</dbReference>
<comment type="caution">
    <text evidence="8">The sequence shown here is derived from an EMBL/GenBank/DDBJ whole genome shotgun (WGS) entry which is preliminary data.</text>
</comment>
<organism evidence="8 9">
    <name type="scientific">Fusarium pseudocircinatum</name>
    <dbReference type="NCBI Taxonomy" id="56676"/>
    <lineage>
        <taxon>Eukaryota</taxon>
        <taxon>Fungi</taxon>
        <taxon>Dikarya</taxon>
        <taxon>Ascomycota</taxon>
        <taxon>Pezizomycotina</taxon>
        <taxon>Sordariomycetes</taxon>
        <taxon>Hypocreomycetidae</taxon>
        <taxon>Hypocreales</taxon>
        <taxon>Nectriaceae</taxon>
        <taxon>Fusarium</taxon>
        <taxon>Fusarium fujikuroi species complex</taxon>
    </lineage>
</organism>
<evidence type="ECO:0000256" key="4">
    <source>
        <dbReference type="ARBA" id="ARBA00023163"/>
    </source>
</evidence>
<dbReference type="CDD" id="cd00067">
    <property type="entry name" value="GAL4"/>
    <property type="match status" value="1"/>
</dbReference>
<keyword evidence="2" id="KW-0805">Transcription regulation</keyword>
<reference evidence="8 9" key="1">
    <citation type="submission" date="2020-05" db="EMBL/GenBank/DDBJ databases">
        <title>Identification and distribution of gene clusters putatively required for synthesis of sphingolipid metabolism inhibitors in phylogenetically diverse species of the filamentous fungus Fusarium.</title>
        <authorList>
            <person name="Kim H.-S."/>
            <person name="Busman M."/>
            <person name="Brown D.W."/>
            <person name="Divon H."/>
            <person name="Uhlig S."/>
            <person name="Proctor R.H."/>
        </authorList>
    </citation>
    <scope>NUCLEOTIDE SEQUENCE [LARGE SCALE GENOMIC DNA]</scope>
    <source>
        <strain evidence="8 9">NRRL 36939</strain>
    </source>
</reference>
<proteinExistence type="predicted"/>
<dbReference type="GO" id="GO:0000981">
    <property type="term" value="F:DNA-binding transcription factor activity, RNA polymerase II-specific"/>
    <property type="evidence" value="ECO:0007669"/>
    <property type="project" value="InterPro"/>
</dbReference>
<dbReference type="InterPro" id="IPR036864">
    <property type="entry name" value="Zn2-C6_fun-type_DNA-bd_sf"/>
</dbReference>
<evidence type="ECO:0000256" key="5">
    <source>
        <dbReference type="ARBA" id="ARBA00023242"/>
    </source>
</evidence>
<dbReference type="SUPFAM" id="SSF57701">
    <property type="entry name" value="Zn2/Cys6 DNA-binding domain"/>
    <property type="match status" value="1"/>
</dbReference>
<accession>A0A8H5KSF8</accession>
<evidence type="ECO:0000256" key="1">
    <source>
        <dbReference type="ARBA" id="ARBA00004123"/>
    </source>
</evidence>
<gene>
    <name evidence="8" type="ORF">FPCIR_11242</name>
</gene>
<dbReference type="InterPro" id="IPR001138">
    <property type="entry name" value="Zn2Cys6_DnaBD"/>
</dbReference>
<keyword evidence="9" id="KW-1185">Reference proteome</keyword>
<evidence type="ECO:0000313" key="9">
    <source>
        <dbReference type="Proteomes" id="UP000546213"/>
    </source>
</evidence>
<dbReference type="GO" id="GO:0000976">
    <property type="term" value="F:transcription cis-regulatory region binding"/>
    <property type="evidence" value="ECO:0007669"/>
    <property type="project" value="TreeGrafter"/>
</dbReference>
<evidence type="ECO:0000256" key="6">
    <source>
        <dbReference type="SAM" id="MobiDB-lite"/>
    </source>
</evidence>
<dbReference type="OrthoDB" id="3163292at2759"/>
<feature type="compositionally biased region" description="Basic and acidic residues" evidence="6">
    <location>
        <begin position="548"/>
        <end position="561"/>
    </location>
</feature>
<dbReference type="CDD" id="cd12148">
    <property type="entry name" value="fungal_TF_MHR"/>
    <property type="match status" value="1"/>
</dbReference>
<feature type="region of interest" description="Disordered" evidence="6">
    <location>
        <begin position="71"/>
        <end position="97"/>
    </location>
</feature>
<keyword evidence="5" id="KW-0539">Nucleus</keyword>
<feature type="domain" description="Zn(2)-C6 fungal-type" evidence="7">
    <location>
        <begin position="11"/>
        <end position="44"/>
    </location>
</feature>
<dbReference type="Proteomes" id="UP000546213">
    <property type="component" value="Unassembled WGS sequence"/>
</dbReference>
<evidence type="ECO:0000256" key="3">
    <source>
        <dbReference type="ARBA" id="ARBA00023125"/>
    </source>
</evidence>
<dbReference type="AlphaFoldDB" id="A0A8H5KSF8"/>
<evidence type="ECO:0000313" key="8">
    <source>
        <dbReference type="EMBL" id="KAF5579102.1"/>
    </source>
</evidence>
<name>A0A8H5KSF8_9HYPO</name>
<evidence type="ECO:0000259" key="7">
    <source>
        <dbReference type="PROSITE" id="PS50048"/>
    </source>
</evidence>
<dbReference type="PROSITE" id="PS50048">
    <property type="entry name" value="ZN2_CY6_FUNGAL_2"/>
    <property type="match status" value="1"/>
</dbReference>
<keyword evidence="4" id="KW-0804">Transcription</keyword>
<dbReference type="PANTHER" id="PTHR31845:SF17">
    <property type="entry name" value="ZN(II)2CYS6 TRANSCRIPTION FACTOR (EUROFUNG)"/>
    <property type="match status" value="1"/>
</dbReference>
<evidence type="ECO:0000256" key="2">
    <source>
        <dbReference type="ARBA" id="ARBA00023015"/>
    </source>
</evidence>
<dbReference type="Gene3D" id="4.10.240.10">
    <property type="entry name" value="Zn(2)-C6 fungal-type DNA-binding domain"/>
    <property type="match status" value="1"/>
</dbReference>
<dbReference type="PANTHER" id="PTHR31845">
    <property type="entry name" value="FINGER DOMAIN PROTEIN, PUTATIVE-RELATED"/>
    <property type="match status" value="1"/>
</dbReference>
<dbReference type="SMART" id="SM00066">
    <property type="entry name" value="GAL4"/>
    <property type="match status" value="1"/>
</dbReference>
<dbReference type="GO" id="GO:0005634">
    <property type="term" value="C:nucleus"/>
    <property type="evidence" value="ECO:0007669"/>
    <property type="project" value="UniProtKB-SubCell"/>
</dbReference>
<dbReference type="InterPro" id="IPR051089">
    <property type="entry name" value="prtT"/>
</dbReference>
<protein>
    <recommendedName>
        <fullName evidence="7">Zn(2)-C6 fungal-type domain-containing protein</fullName>
    </recommendedName>
</protein>
<dbReference type="GO" id="GO:0008270">
    <property type="term" value="F:zinc ion binding"/>
    <property type="evidence" value="ECO:0007669"/>
    <property type="project" value="InterPro"/>
</dbReference>